<dbReference type="AlphaFoldDB" id="A0A4R1QYT5"/>
<sequence>MKRYKKKEMLESVKTLEKANDIIGRNSKEDQSNLLDVLTQCQESAILLGTYIDSLGAKYSHLVKILEDYCENIYQMSTLLSDDYQCRELSKEIQKQLTQLNNGIRYDLPEYRKEVVFLPYKASMWDSLESIWKASDEDEDCDAYVIPIPYFDKNQDGSFGEIHYEGDQYPDYVPITNYEQYDFEERKPDMIFIHNPYDGGNYVTSVHPFFYSKNLKQYTDMLVYIPYFILDEIKPENKSEIEGMKHFCMTSGVFNADKVIVQSENMRQIYIDVLTEATKNTKEARKYWEEKILGLGSPKVDKVMSTKKDDLIIPEEWIKIIQKPDGRWKKIIFYNTSIEALLQSGRRMLRKMESVLAAFKENKDEVALLWRPHPLIENTLASMRPQLWNEYKIIRDKYISEAWGIYDNTADLDRAIAVGDAYYGDASSLVQLCRKVGKPVMLQNVTVDNEKDNSAVLIAEDCIQIDRKLLFVARDINIIFSLDMDNGKINLIDSIPEEDFIANRLSAKIVRWEQQLLFVPFNAKKIWIYRQDIKEWKSLVLMPVNNEDISLKMFQAIAYQDKVFLIGSNYPAIVCVDMEKETLTYFDRIYDCLKDKRKELEDCYVRCDCVQINDCFYMASALDNKVLKFDMSNCQYFWIEVGSDRNRYSGIAWDGSNFWLAPRQNTAIVKWDGTNKVTEYLLPQEFAAQCMHFLGVVYDGTKIIMPGGIDGSKTIKFKNGCADKFEILSEQYSFYKRINDGYIVSQTTEGELTVLDRDGRGLDYLCAVDIEALDSYKREQKVDIIDIIQKKLCIENHIISMHDLCSTVDVKGKEKQINEICGGKIWREMA</sequence>
<protein>
    <recommendedName>
        <fullName evidence="3">CDP-glycerol:poly(Glycerophosphate) glycerophosphotransferase</fullName>
    </recommendedName>
</protein>
<evidence type="ECO:0008006" key="3">
    <source>
        <dbReference type="Google" id="ProtNLM"/>
    </source>
</evidence>
<keyword evidence="2" id="KW-1185">Reference proteome</keyword>
<dbReference type="EMBL" id="SLUO01000007">
    <property type="protein sequence ID" value="TCL58128.1"/>
    <property type="molecule type" value="Genomic_DNA"/>
</dbReference>
<accession>A0A4R1QYT5</accession>
<evidence type="ECO:0000313" key="2">
    <source>
        <dbReference type="Proteomes" id="UP000295718"/>
    </source>
</evidence>
<dbReference type="SUPFAM" id="SSF101898">
    <property type="entry name" value="NHL repeat"/>
    <property type="match status" value="1"/>
</dbReference>
<name>A0A4R1QYT5_9FIRM</name>
<organism evidence="1 2">
    <name type="scientific">Kineothrix alysoides</name>
    <dbReference type="NCBI Taxonomy" id="1469948"/>
    <lineage>
        <taxon>Bacteria</taxon>
        <taxon>Bacillati</taxon>
        <taxon>Bacillota</taxon>
        <taxon>Clostridia</taxon>
        <taxon>Lachnospirales</taxon>
        <taxon>Lachnospiraceae</taxon>
        <taxon>Kineothrix</taxon>
    </lineage>
</organism>
<evidence type="ECO:0000313" key="1">
    <source>
        <dbReference type="EMBL" id="TCL58128.1"/>
    </source>
</evidence>
<dbReference type="STRING" id="1469948.GCA_000732725_02365"/>
<gene>
    <name evidence="1" type="ORF">EDD76_107244</name>
</gene>
<comment type="caution">
    <text evidence="1">The sequence shown here is derived from an EMBL/GenBank/DDBJ whole genome shotgun (WGS) entry which is preliminary data.</text>
</comment>
<dbReference type="RefSeq" id="WP_330373226.1">
    <property type="nucleotide sequence ID" value="NZ_JPNB01000002.1"/>
</dbReference>
<dbReference type="Proteomes" id="UP000295718">
    <property type="component" value="Unassembled WGS sequence"/>
</dbReference>
<proteinExistence type="predicted"/>
<reference evidence="1 2" key="1">
    <citation type="submission" date="2019-03" db="EMBL/GenBank/DDBJ databases">
        <title>Genomic Encyclopedia of Type Strains, Phase IV (KMG-IV): sequencing the most valuable type-strain genomes for metagenomic binning, comparative biology and taxonomic classification.</title>
        <authorList>
            <person name="Goeker M."/>
        </authorList>
    </citation>
    <scope>NUCLEOTIDE SEQUENCE [LARGE SCALE GENOMIC DNA]</scope>
    <source>
        <strain evidence="1 2">DSM 100556</strain>
    </source>
</reference>